<dbReference type="Gene3D" id="1.10.150.20">
    <property type="entry name" value="5' to 3' exonuclease, C-terminal subdomain"/>
    <property type="match status" value="1"/>
</dbReference>
<dbReference type="GO" id="GO:0006302">
    <property type="term" value="P:double-strand break repair"/>
    <property type="evidence" value="ECO:0007669"/>
    <property type="project" value="TreeGrafter"/>
</dbReference>
<dbReference type="Gene3D" id="1.20.1060.10">
    <property type="entry name" value="Taq DNA Polymerase, Chain T, domain 4"/>
    <property type="match status" value="1"/>
</dbReference>
<evidence type="ECO:0000259" key="1">
    <source>
        <dbReference type="Pfam" id="PF00476"/>
    </source>
</evidence>
<feature type="non-terminal residue" evidence="2">
    <location>
        <position position="267"/>
    </location>
</feature>
<evidence type="ECO:0000313" key="2">
    <source>
        <dbReference type="EMBL" id="GAG02261.1"/>
    </source>
</evidence>
<gene>
    <name evidence="2" type="ORF">S01H1_39967</name>
</gene>
<feature type="domain" description="DNA-directed DNA polymerase family A palm" evidence="1">
    <location>
        <begin position="44"/>
        <end position="255"/>
    </location>
</feature>
<sequence length="267" mass="30302">HSTTTLEPRLSSLNLAPDYLDVERLVVPVLVDMSQRGLAIDQEARAVMETKMEEDRAYYKNICTEHDFNPGSGMQSGYILAKRGSFLPFTKSKKQLSTSEETLELLDDPLAAVILGYKRANSILTKYLYPLRGKDRIYTEYGLDTEVGRTKSSDFNMQNIPSATSKVGIDVRHIFIPDSGTFTTGDFSQLHLRFLMYQSGDKEMMRVYYDGMDGGDIHASTMRKIHKPRPIAKIVNYSIPYGGDPHTLAKALKTRNLRWCSQLIDEW</sequence>
<dbReference type="InterPro" id="IPR001098">
    <property type="entry name" value="DNA-dir_DNA_pol_A_palm_dom"/>
</dbReference>
<dbReference type="InterPro" id="IPR002298">
    <property type="entry name" value="DNA_polymerase_A"/>
</dbReference>
<dbReference type="Pfam" id="PF00476">
    <property type="entry name" value="DNA_pol_A"/>
    <property type="match status" value="1"/>
</dbReference>
<reference evidence="2" key="1">
    <citation type="journal article" date="2014" name="Front. Microbiol.">
        <title>High frequency of phylogenetically diverse reductive dehalogenase-homologous genes in deep subseafloor sedimentary metagenomes.</title>
        <authorList>
            <person name="Kawai M."/>
            <person name="Futagami T."/>
            <person name="Toyoda A."/>
            <person name="Takaki Y."/>
            <person name="Nishi S."/>
            <person name="Hori S."/>
            <person name="Arai W."/>
            <person name="Tsubouchi T."/>
            <person name="Morono Y."/>
            <person name="Uchiyama I."/>
            <person name="Ito T."/>
            <person name="Fujiyama A."/>
            <person name="Inagaki F."/>
            <person name="Takami H."/>
        </authorList>
    </citation>
    <scope>NUCLEOTIDE SEQUENCE</scope>
    <source>
        <strain evidence="2">Expedition CK06-06</strain>
    </source>
</reference>
<accession>X0VNX6</accession>
<name>X0VNX6_9ZZZZ</name>
<dbReference type="InterPro" id="IPR043502">
    <property type="entry name" value="DNA/RNA_pol_sf"/>
</dbReference>
<dbReference type="GO" id="GO:0006261">
    <property type="term" value="P:DNA-templated DNA replication"/>
    <property type="evidence" value="ECO:0007669"/>
    <property type="project" value="InterPro"/>
</dbReference>
<comment type="caution">
    <text evidence="2">The sequence shown here is derived from an EMBL/GenBank/DDBJ whole genome shotgun (WGS) entry which is preliminary data.</text>
</comment>
<dbReference type="GO" id="GO:0003887">
    <property type="term" value="F:DNA-directed DNA polymerase activity"/>
    <property type="evidence" value="ECO:0007669"/>
    <property type="project" value="InterPro"/>
</dbReference>
<dbReference type="SUPFAM" id="SSF56672">
    <property type="entry name" value="DNA/RNA polymerases"/>
    <property type="match status" value="1"/>
</dbReference>
<proteinExistence type="predicted"/>
<dbReference type="PANTHER" id="PTHR10133:SF62">
    <property type="entry name" value="DNA POLYMERASE THETA"/>
    <property type="match status" value="1"/>
</dbReference>
<dbReference type="PANTHER" id="PTHR10133">
    <property type="entry name" value="DNA POLYMERASE I"/>
    <property type="match status" value="1"/>
</dbReference>
<feature type="non-terminal residue" evidence="2">
    <location>
        <position position="1"/>
    </location>
</feature>
<protein>
    <recommendedName>
        <fullName evidence="1">DNA-directed DNA polymerase family A palm domain-containing protein</fullName>
    </recommendedName>
</protein>
<dbReference type="Gene3D" id="3.30.70.370">
    <property type="match status" value="1"/>
</dbReference>
<dbReference type="GO" id="GO:0003677">
    <property type="term" value="F:DNA binding"/>
    <property type="evidence" value="ECO:0007669"/>
    <property type="project" value="InterPro"/>
</dbReference>
<organism evidence="2">
    <name type="scientific">marine sediment metagenome</name>
    <dbReference type="NCBI Taxonomy" id="412755"/>
    <lineage>
        <taxon>unclassified sequences</taxon>
        <taxon>metagenomes</taxon>
        <taxon>ecological metagenomes</taxon>
    </lineage>
</organism>
<dbReference type="EMBL" id="BARS01025273">
    <property type="protein sequence ID" value="GAG02261.1"/>
    <property type="molecule type" value="Genomic_DNA"/>
</dbReference>
<dbReference type="AlphaFoldDB" id="X0VNX6"/>